<protein>
    <submittedName>
        <fullName evidence="2">Uncharacterized protein</fullName>
    </submittedName>
</protein>
<evidence type="ECO:0000313" key="2">
    <source>
        <dbReference type="EMBL" id="PYC47074.1"/>
    </source>
</evidence>
<reference evidence="2 3" key="1">
    <citation type="submission" date="2018-05" db="EMBL/GenBank/DDBJ databases">
        <title>Oceanovita maritima gen. nov., sp. nov., a marine bacterium in the family Rhodobacteraceae isolated from surface seawater of Lundu port Xiamen, China.</title>
        <authorList>
            <person name="Hetharua B.H."/>
            <person name="Min D."/>
            <person name="Liao H."/>
            <person name="Tian Y."/>
        </authorList>
    </citation>
    <scope>NUCLEOTIDE SEQUENCE [LARGE SCALE GENOMIC DNA]</scope>
    <source>
        <strain evidence="2 3">FSX-11</strain>
    </source>
</reference>
<dbReference type="EMBL" id="QFVT01000008">
    <property type="protein sequence ID" value="PYC47074.1"/>
    <property type="molecule type" value="Genomic_DNA"/>
</dbReference>
<accession>A0A2V4MX60</accession>
<evidence type="ECO:0000313" key="3">
    <source>
        <dbReference type="Proteomes" id="UP000248012"/>
    </source>
</evidence>
<gene>
    <name evidence="2" type="ORF">DI396_12755</name>
</gene>
<comment type="caution">
    <text evidence="2">The sequence shown here is derived from an EMBL/GenBank/DDBJ whole genome shotgun (WGS) entry which is preliminary data.</text>
</comment>
<dbReference type="RefSeq" id="WP_110796596.1">
    <property type="nucleotide sequence ID" value="NZ_KZ826487.1"/>
</dbReference>
<proteinExistence type="predicted"/>
<dbReference type="Proteomes" id="UP000248012">
    <property type="component" value="Unassembled WGS sequence"/>
</dbReference>
<organism evidence="2 3">
    <name type="scientific">Litorivita pollutaquae</name>
    <dbReference type="NCBI Taxonomy" id="2200892"/>
    <lineage>
        <taxon>Bacteria</taxon>
        <taxon>Pseudomonadati</taxon>
        <taxon>Pseudomonadota</taxon>
        <taxon>Alphaproteobacteria</taxon>
        <taxon>Rhodobacterales</taxon>
        <taxon>Paracoccaceae</taxon>
        <taxon>Litorivita</taxon>
    </lineage>
</organism>
<evidence type="ECO:0000256" key="1">
    <source>
        <dbReference type="SAM" id="MobiDB-lite"/>
    </source>
</evidence>
<dbReference type="OrthoDB" id="7864340at2"/>
<name>A0A2V4MX60_9RHOB</name>
<dbReference type="AlphaFoldDB" id="A0A2V4MX60"/>
<keyword evidence="3" id="KW-1185">Reference proteome</keyword>
<feature type="region of interest" description="Disordered" evidence="1">
    <location>
        <begin position="69"/>
        <end position="89"/>
    </location>
</feature>
<sequence length="101" mass="11276">MHTDKLQLDDLRYNPALSAFEANVTLHAEGEDFIYPCQMAAPLDAPFRTIALGLSERARLQHKAARQKAMGIGAMRMSRKSSAEERVTTMLCNHDTPRFAA</sequence>